<reference evidence="3 4" key="1">
    <citation type="submission" date="2020-06" db="EMBL/GenBank/DDBJ databases">
        <title>Complete genome of Azosprillum oryzae KACC14407.</title>
        <authorList>
            <person name="Kim M."/>
            <person name="Park Y.-J."/>
            <person name="Shin J.-H."/>
        </authorList>
    </citation>
    <scope>NUCLEOTIDE SEQUENCE [LARGE SCALE GENOMIC DNA]</scope>
    <source>
        <strain evidence="3 4">KACC 14407</strain>
        <plasmid evidence="3 4">unnamed3</plasmid>
    </source>
</reference>
<organism evidence="3 4">
    <name type="scientific">Azospirillum oryzae</name>
    <dbReference type="NCBI Taxonomy" id="286727"/>
    <lineage>
        <taxon>Bacteria</taxon>
        <taxon>Pseudomonadati</taxon>
        <taxon>Pseudomonadota</taxon>
        <taxon>Alphaproteobacteria</taxon>
        <taxon>Rhodospirillales</taxon>
        <taxon>Azospirillaceae</taxon>
        <taxon>Azospirillum</taxon>
    </lineage>
</organism>
<keyword evidence="4" id="KW-1185">Reference proteome</keyword>
<name>A0A6N1AE26_9PROT</name>
<sequence>MKRFPLASAVLLAGLVLPAVADAHTFGAHDAGFVHGFLHPVGGWDHLLAMVAVGLWAAQRGGAALWALPAAFVTAMIGGGLLGMAGIALPAVELGIAGSVIALGALVAAQSRLSLSLSMAVVALFALFHGHAHGAEMPEAAQPLLYGLGFALATALLHGAGVAAALSLRGIARGTGAALALRGLGAAIGLAGVGLGGVALAALA</sequence>
<keyword evidence="1" id="KW-1133">Transmembrane helix</keyword>
<dbReference type="KEGG" id="aoz:HUE56_05450"/>
<feature type="signal peptide" evidence="2">
    <location>
        <begin position="1"/>
        <end position="21"/>
    </location>
</feature>
<evidence type="ECO:0000256" key="2">
    <source>
        <dbReference type="SAM" id="SignalP"/>
    </source>
</evidence>
<dbReference type="Proteomes" id="UP000509702">
    <property type="component" value="Plasmid unnamed3"/>
</dbReference>
<feature type="transmembrane region" description="Helical" evidence="1">
    <location>
        <begin position="179"/>
        <end position="203"/>
    </location>
</feature>
<feature type="transmembrane region" description="Helical" evidence="1">
    <location>
        <begin position="63"/>
        <end position="81"/>
    </location>
</feature>
<dbReference type="Pfam" id="PF04955">
    <property type="entry name" value="HupE_UreJ"/>
    <property type="match status" value="1"/>
</dbReference>
<keyword evidence="3" id="KW-0614">Plasmid</keyword>
<feature type="transmembrane region" description="Helical" evidence="1">
    <location>
        <begin position="144"/>
        <end position="167"/>
    </location>
</feature>
<accession>A0A6N1AE26</accession>
<protein>
    <submittedName>
        <fullName evidence="3">HupE/UreJ family protein</fullName>
    </submittedName>
</protein>
<geneLocation type="plasmid" evidence="3 4">
    <name>unnamed3</name>
</geneLocation>
<gene>
    <name evidence="3" type="ORF">HUE56_05450</name>
</gene>
<dbReference type="OrthoDB" id="9808192at2"/>
<keyword evidence="1" id="KW-0472">Membrane</keyword>
<feature type="transmembrane region" description="Helical" evidence="1">
    <location>
        <begin position="115"/>
        <end position="132"/>
    </location>
</feature>
<keyword evidence="1" id="KW-0812">Transmembrane</keyword>
<feature type="chain" id="PRO_5028925594" evidence="2">
    <location>
        <begin position="22"/>
        <end position="204"/>
    </location>
</feature>
<dbReference type="RefSeq" id="WP_149198758.1">
    <property type="nucleotide sequence ID" value="NZ_CP054617.1"/>
</dbReference>
<proteinExistence type="predicted"/>
<dbReference type="InterPro" id="IPR007038">
    <property type="entry name" value="HupE_UreJ"/>
</dbReference>
<dbReference type="PIRSF" id="PIRSF016919">
    <property type="entry name" value="HupE_UreJ"/>
    <property type="match status" value="1"/>
</dbReference>
<dbReference type="EMBL" id="CP054617">
    <property type="protein sequence ID" value="QKS49971.1"/>
    <property type="molecule type" value="Genomic_DNA"/>
</dbReference>
<evidence type="ECO:0000313" key="3">
    <source>
        <dbReference type="EMBL" id="QKS49971.1"/>
    </source>
</evidence>
<evidence type="ECO:0000256" key="1">
    <source>
        <dbReference type="SAM" id="Phobius"/>
    </source>
</evidence>
<feature type="transmembrane region" description="Helical" evidence="1">
    <location>
        <begin position="87"/>
        <end position="108"/>
    </location>
</feature>
<keyword evidence="2" id="KW-0732">Signal</keyword>
<dbReference type="AlphaFoldDB" id="A0A6N1AE26"/>
<feature type="transmembrane region" description="Helical" evidence="1">
    <location>
        <begin position="37"/>
        <end position="56"/>
    </location>
</feature>
<evidence type="ECO:0000313" key="4">
    <source>
        <dbReference type="Proteomes" id="UP000509702"/>
    </source>
</evidence>